<dbReference type="Proteomes" id="UP000241885">
    <property type="component" value="Chromosome"/>
</dbReference>
<name>A0A2R4BJ01_THAAR</name>
<dbReference type="EMBL" id="CP028339">
    <property type="protein sequence ID" value="AVR87222.1"/>
    <property type="molecule type" value="Genomic_DNA"/>
</dbReference>
<dbReference type="OrthoDB" id="8527301at2"/>
<organism evidence="1 2">
    <name type="scientific">Thauera aromatica K172</name>
    <dbReference type="NCBI Taxonomy" id="44139"/>
    <lineage>
        <taxon>Bacteria</taxon>
        <taxon>Pseudomonadati</taxon>
        <taxon>Pseudomonadota</taxon>
        <taxon>Betaproteobacteria</taxon>
        <taxon>Rhodocyclales</taxon>
        <taxon>Zoogloeaceae</taxon>
        <taxon>Thauera</taxon>
    </lineage>
</organism>
<evidence type="ECO:0000313" key="2">
    <source>
        <dbReference type="Proteomes" id="UP000241885"/>
    </source>
</evidence>
<evidence type="ECO:0000313" key="1">
    <source>
        <dbReference type="EMBL" id="AVR87222.1"/>
    </source>
</evidence>
<dbReference type="AlphaFoldDB" id="A0A2R4BJ01"/>
<proteinExistence type="predicted"/>
<dbReference type="KEGG" id="tak:Tharo_0271"/>
<dbReference type="RefSeq" id="WP_107219663.1">
    <property type="nucleotide sequence ID" value="NZ_CP028339.1"/>
</dbReference>
<accession>A0A2R4BJ01</accession>
<sequence length="90" mass="10007">MSTESEHGQKNASTLSLREAAQLLSAEGLGVHEGETLLASAIQRGELHADVMRWATEQWDGRHLPGNINARQTRIERADFDVWRSRRAAG</sequence>
<reference evidence="1 2" key="1">
    <citation type="submission" date="2018-03" db="EMBL/GenBank/DDBJ databases">
        <title>Complete genome sequence of Thauera aromatica, a model organism for studying aromatic compound degradation under denitrifying conditions.</title>
        <authorList>
            <person name="Lo H.-Y."/>
            <person name="Goris T."/>
            <person name="Boll M."/>
            <person name="Mueller J.A."/>
        </authorList>
    </citation>
    <scope>NUCLEOTIDE SEQUENCE [LARGE SCALE GENOMIC DNA]</scope>
    <source>
        <strain evidence="1 2">K172</strain>
    </source>
</reference>
<keyword evidence="2" id="KW-1185">Reference proteome</keyword>
<protein>
    <submittedName>
        <fullName evidence="1">Uncharacterized protein</fullName>
    </submittedName>
</protein>
<gene>
    <name evidence="1" type="ORF">Tharo_0271</name>
</gene>